<feature type="transmembrane region" description="Helical" evidence="14">
    <location>
        <begin position="639"/>
        <end position="656"/>
    </location>
</feature>
<comment type="function">
    <text evidence="14">Transfers mannose from Dol-P-mannose to Ser or Thr residues on proteins.</text>
</comment>
<evidence type="ECO:0000256" key="15">
    <source>
        <dbReference type="SAM" id="MobiDB-lite"/>
    </source>
</evidence>
<comment type="subcellular location">
    <subcellularLocation>
        <location evidence="1 14">Endoplasmic reticulum membrane</location>
        <topology evidence="1 14">Multi-pass membrane protein</topology>
    </subcellularLocation>
</comment>
<dbReference type="EC" id="2.4.1.109" evidence="4 14"/>
<dbReference type="Pfam" id="PF02366">
    <property type="entry name" value="PMT"/>
    <property type="match status" value="1"/>
</dbReference>
<dbReference type="OMA" id="GSPFNTW"/>
<evidence type="ECO:0000256" key="10">
    <source>
        <dbReference type="ARBA" id="ARBA00022989"/>
    </source>
</evidence>
<feature type="transmembrane region" description="Helical" evidence="14">
    <location>
        <begin position="202"/>
        <end position="223"/>
    </location>
</feature>
<evidence type="ECO:0000256" key="9">
    <source>
        <dbReference type="ARBA" id="ARBA00022824"/>
    </source>
</evidence>
<keyword evidence="11 14" id="KW-0472">Membrane</keyword>
<evidence type="ECO:0000313" key="18">
    <source>
        <dbReference type="Proteomes" id="UP000000709"/>
    </source>
</evidence>
<dbReference type="InParanoid" id="G3AE67"/>
<keyword evidence="6 14" id="KW-0808">Transferase</keyword>
<evidence type="ECO:0000256" key="5">
    <source>
        <dbReference type="ARBA" id="ARBA00022676"/>
    </source>
</evidence>
<feature type="region of interest" description="Disordered" evidence="15">
    <location>
        <begin position="1"/>
        <end position="30"/>
    </location>
</feature>
<evidence type="ECO:0000256" key="6">
    <source>
        <dbReference type="ARBA" id="ARBA00022679"/>
    </source>
</evidence>
<dbReference type="Pfam" id="PF02815">
    <property type="entry name" value="MIR"/>
    <property type="match status" value="1"/>
</dbReference>
<dbReference type="GO" id="GO:0004169">
    <property type="term" value="F:dolichyl-phosphate-mannose-protein mannosyltransferase activity"/>
    <property type="evidence" value="ECO:0007669"/>
    <property type="project" value="UniProtKB-UniRule"/>
</dbReference>
<feature type="transmembrane region" description="Helical" evidence="14">
    <location>
        <begin position="291"/>
        <end position="312"/>
    </location>
</feature>
<accession>G3AE67</accession>
<keyword evidence="8" id="KW-0677">Repeat</keyword>
<dbReference type="GeneID" id="18869610"/>
<feature type="compositionally biased region" description="Polar residues" evidence="15">
    <location>
        <begin position="1"/>
        <end position="21"/>
    </location>
</feature>
<dbReference type="InterPro" id="IPR036300">
    <property type="entry name" value="MIR_dom_sf"/>
</dbReference>
<dbReference type="SUPFAM" id="SSF82109">
    <property type="entry name" value="MIR domain"/>
    <property type="match status" value="1"/>
</dbReference>
<dbReference type="InterPro" id="IPR032421">
    <property type="entry name" value="PMT_4TMC"/>
</dbReference>
<feature type="domain" description="MIR" evidence="16">
    <location>
        <begin position="347"/>
        <end position="401"/>
    </location>
</feature>
<dbReference type="AlphaFoldDB" id="G3AE67"/>
<feature type="domain" description="MIR" evidence="16">
    <location>
        <begin position="501"/>
        <end position="559"/>
    </location>
</feature>
<feature type="transmembrane region" description="Helical" evidence="14">
    <location>
        <begin position="703"/>
        <end position="721"/>
    </location>
</feature>
<gene>
    <name evidence="17" type="ORF">SPAPADRAFT_131790</name>
</gene>
<dbReference type="RefSeq" id="XP_007373013.1">
    <property type="nucleotide sequence ID" value="XM_007372951.1"/>
</dbReference>
<dbReference type="InterPro" id="IPR016093">
    <property type="entry name" value="MIR_motif"/>
</dbReference>
<evidence type="ECO:0000256" key="4">
    <source>
        <dbReference type="ARBA" id="ARBA00012839"/>
    </source>
</evidence>
<evidence type="ECO:0000256" key="13">
    <source>
        <dbReference type="ARBA" id="ARBA00045102"/>
    </source>
</evidence>
<dbReference type="Pfam" id="PF16192">
    <property type="entry name" value="PMT_4TMC"/>
    <property type="match status" value="1"/>
</dbReference>
<feature type="transmembrane region" description="Helical" evidence="14">
    <location>
        <begin position="677"/>
        <end position="697"/>
    </location>
</feature>
<dbReference type="SMART" id="SM00472">
    <property type="entry name" value="MIR"/>
    <property type="match status" value="3"/>
</dbReference>
<dbReference type="KEGG" id="spaa:SPAPADRAFT_131790"/>
<comment type="similarity">
    <text evidence="3 14">Belongs to the glycosyltransferase 39 family.</text>
</comment>
<comment type="catalytic activity">
    <reaction evidence="13 14">
        <text>a di-trans,poly-cis-dolichyl beta-D-mannosyl phosphate + L-seryl-[protein] = 3-O-(alpha-D-mannosyl)-L-seryl-[protein] + a di-trans,poly-cis-dolichyl phosphate + H(+)</text>
        <dbReference type="Rhea" id="RHEA:17377"/>
        <dbReference type="Rhea" id="RHEA-COMP:9863"/>
        <dbReference type="Rhea" id="RHEA-COMP:13546"/>
        <dbReference type="Rhea" id="RHEA-COMP:19498"/>
        <dbReference type="Rhea" id="RHEA-COMP:19501"/>
        <dbReference type="ChEBI" id="CHEBI:15378"/>
        <dbReference type="ChEBI" id="CHEBI:29999"/>
        <dbReference type="ChEBI" id="CHEBI:57683"/>
        <dbReference type="ChEBI" id="CHEBI:58211"/>
        <dbReference type="ChEBI" id="CHEBI:137321"/>
        <dbReference type="EC" id="2.4.1.109"/>
    </reaction>
</comment>
<dbReference type="eggNOG" id="KOG3359">
    <property type="taxonomic scope" value="Eukaryota"/>
</dbReference>
<evidence type="ECO:0000256" key="14">
    <source>
        <dbReference type="RuleBase" id="RU367007"/>
    </source>
</evidence>
<proteinExistence type="inferred from homology"/>
<dbReference type="Proteomes" id="UP000000709">
    <property type="component" value="Unassembled WGS sequence"/>
</dbReference>
<comment type="pathway">
    <text evidence="2 14">Protein modification; protein glycosylation.</text>
</comment>
<keyword evidence="18" id="KW-1185">Reference proteome</keyword>
<comment type="catalytic activity">
    <reaction evidence="12 14">
        <text>a di-trans,poly-cis-dolichyl beta-D-mannosyl phosphate + L-threonyl-[protein] = 3-O-(alpha-D-mannosyl)-L-threonyl-[protein] + a di-trans,poly-cis-dolichyl phosphate + H(+)</text>
        <dbReference type="Rhea" id="RHEA:53396"/>
        <dbReference type="Rhea" id="RHEA-COMP:11060"/>
        <dbReference type="Rhea" id="RHEA-COMP:13547"/>
        <dbReference type="Rhea" id="RHEA-COMP:19498"/>
        <dbReference type="Rhea" id="RHEA-COMP:19501"/>
        <dbReference type="ChEBI" id="CHEBI:15378"/>
        <dbReference type="ChEBI" id="CHEBI:30013"/>
        <dbReference type="ChEBI" id="CHEBI:57683"/>
        <dbReference type="ChEBI" id="CHEBI:58211"/>
        <dbReference type="ChEBI" id="CHEBI:137323"/>
        <dbReference type="EC" id="2.4.1.109"/>
    </reaction>
</comment>
<dbReference type="FunCoup" id="G3AE67">
    <property type="interactions" value="972"/>
</dbReference>
<evidence type="ECO:0000256" key="7">
    <source>
        <dbReference type="ARBA" id="ARBA00022692"/>
    </source>
</evidence>
<dbReference type="GO" id="GO:0005789">
    <property type="term" value="C:endoplasmic reticulum membrane"/>
    <property type="evidence" value="ECO:0007669"/>
    <property type="project" value="UniProtKB-SubCell"/>
</dbReference>
<keyword evidence="9 14" id="KW-0256">Endoplasmic reticulum</keyword>
<dbReference type="EMBL" id="GL996499">
    <property type="protein sequence ID" value="EGW35601.1"/>
    <property type="molecule type" value="Genomic_DNA"/>
</dbReference>
<feature type="transmembrane region" description="Helical" evidence="14">
    <location>
        <begin position="152"/>
        <end position="170"/>
    </location>
</feature>
<dbReference type="PANTHER" id="PTHR10050">
    <property type="entry name" value="DOLICHYL-PHOSPHATE-MANNOSE--PROTEIN MANNOSYLTRANSFERASE"/>
    <property type="match status" value="1"/>
</dbReference>
<evidence type="ECO:0000259" key="16">
    <source>
        <dbReference type="PROSITE" id="PS50919"/>
    </source>
</evidence>
<dbReference type="STRING" id="619300.G3AE67"/>
<evidence type="ECO:0000256" key="1">
    <source>
        <dbReference type="ARBA" id="ARBA00004477"/>
    </source>
</evidence>
<dbReference type="InterPro" id="IPR003342">
    <property type="entry name" value="ArnT-like_N"/>
</dbReference>
<reference evidence="17 18" key="1">
    <citation type="journal article" date="2011" name="Proc. Natl. Acad. Sci. U.S.A.">
        <title>Comparative genomics of xylose-fermenting fungi for enhanced biofuel production.</title>
        <authorList>
            <person name="Wohlbach D.J."/>
            <person name="Kuo A."/>
            <person name="Sato T.K."/>
            <person name="Potts K.M."/>
            <person name="Salamov A.A."/>
            <person name="LaButti K.M."/>
            <person name="Sun H."/>
            <person name="Clum A."/>
            <person name="Pangilinan J.L."/>
            <person name="Lindquist E.A."/>
            <person name="Lucas S."/>
            <person name="Lapidus A."/>
            <person name="Jin M."/>
            <person name="Gunawan C."/>
            <person name="Balan V."/>
            <person name="Dale B.E."/>
            <person name="Jeffries T.W."/>
            <person name="Zinkel R."/>
            <person name="Barry K.W."/>
            <person name="Grigoriev I.V."/>
            <person name="Gasch A.P."/>
        </authorList>
    </citation>
    <scope>NUCLEOTIDE SEQUENCE [LARGE SCALE GENOMIC DNA]</scope>
    <source>
        <strain evidence="18">NRRL Y-27907 / 11-Y1</strain>
    </source>
</reference>
<dbReference type="OrthoDB" id="292747at2759"/>
<organism evidence="18">
    <name type="scientific">Spathaspora passalidarum (strain NRRL Y-27907 / 11-Y1)</name>
    <dbReference type="NCBI Taxonomy" id="619300"/>
    <lineage>
        <taxon>Eukaryota</taxon>
        <taxon>Fungi</taxon>
        <taxon>Dikarya</taxon>
        <taxon>Ascomycota</taxon>
        <taxon>Saccharomycotina</taxon>
        <taxon>Pichiomycetes</taxon>
        <taxon>Debaryomycetaceae</taxon>
        <taxon>Spathaspora</taxon>
    </lineage>
</organism>
<keyword evidence="10 14" id="KW-1133">Transmembrane helix</keyword>
<evidence type="ECO:0000256" key="2">
    <source>
        <dbReference type="ARBA" id="ARBA00004922"/>
    </source>
</evidence>
<protein>
    <recommendedName>
        <fullName evidence="4 14">Dolichyl-phosphate-mannose--protein mannosyltransferase</fullName>
        <ecNumber evidence="4 14">2.4.1.109</ecNumber>
    </recommendedName>
</protein>
<feature type="transmembrane region" description="Helical" evidence="14">
    <location>
        <begin position="243"/>
        <end position="271"/>
    </location>
</feature>
<dbReference type="Gene3D" id="2.80.10.50">
    <property type="match status" value="1"/>
</dbReference>
<keyword evidence="7 14" id="KW-0812">Transmembrane</keyword>
<evidence type="ECO:0000313" key="17">
    <source>
        <dbReference type="EMBL" id="EGW35601.1"/>
    </source>
</evidence>
<sequence length="777" mass="89012">MSDSFSSGASYKTGESQLTRRYQTDSSKDDTQVIAKDGDLEEIIARTSNLNINKTHHKKSVSTLFTKLINPFILTALSAFVRLYRIEVANKVVWDEAHFGKFGSHYLKHEFYFDVHPPLGKLLVGLSGYLAGYDGSFDFESSVDYPEDMNYVLMRIFNCVFGIVCTPLAYKTAVLLGYNQLTCWFISLSVIFEMLSLTLSKFILLDSILLFFTVFAYFALIHVHNLRTSDQLLTFQGIKWLSITGFAIGCVCSTKWVGLFMTALVGLYTILDLIIKFYQTISKQLPWKRYLLHWITRIFTLIVLPVTIYLAAFKVHFLVLSHAGEGDSAVSTLLQASHEGSDIKSGPRSVAYGSFVTLRSQGLSQNLLHSHPHNYPEGLQEQQVTTYAYKDENNVFLIEFDINAAISGKRALPETSGNNGTETETTIESQQLLQNGDAIRLFHNSTGRYMHANAIPAAVAKTHFEVSCFGTIDTTEIKDEWILEIQTQEESPSQFFANESGHELHPISTNFRLRNKELGCYLATTGYAYPSWGFSQGEVVCKYSYFNRDKSTWWNVEEHVNDKLPLPSETYVPPKPKFWREFVLLNFAMMTSNNALIPDPDRFDKLSSEWWEWPILKTGLRMCSWGADDIKFFLIGNPFVTWFSSLSLILFLFYLLSVGFKYQRQTVRYEVDSWESLLSQGILPFIGWFLHYFPFIIMGRVTYLHHYVPALYFAIFTMGFVVDRFATVVPKKISYVIYGLLYIAVIGSFWYLRVLAFGMEQSSKQYKHLKILDSWMI</sequence>
<keyword evidence="5 14" id="KW-0328">Glycosyltransferase</keyword>
<dbReference type="PROSITE" id="PS50919">
    <property type="entry name" value="MIR"/>
    <property type="match status" value="3"/>
</dbReference>
<dbReference type="InterPro" id="IPR027005">
    <property type="entry name" value="PMT-like"/>
</dbReference>
<evidence type="ECO:0000256" key="12">
    <source>
        <dbReference type="ARBA" id="ARBA00045085"/>
    </source>
</evidence>
<evidence type="ECO:0000256" key="8">
    <source>
        <dbReference type="ARBA" id="ARBA00022737"/>
    </source>
</evidence>
<feature type="domain" description="MIR" evidence="16">
    <location>
        <begin position="430"/>
        <end position="486"/>
    </location>
</feature>
<feature type="transmembrane region" description="Helical" evidence="14">
    <location>
        <begin position="733"/>
        <end position="752"/>
    </location>
</feature>
<dbReference type="PANTHER" id="PTHR10050:SF52">
    <property type="entry name" value="DOLICHYL-PHOSPHATE-MANNOSE--PROTEIN MANNOSYLTRANSFERASE 6"/>
    <property type="match status" value="1"/>
</dbReference>
<name>G3AE67_SPAPN</name>
<dbReference type="HOGENOM" id="CLU_008438_5_0_1"/>
<dbReference type="UniPathway" id="UPA00378"/>
<evidence type="ECO:0000256" key="11">
    <source>
        <dbReference type="ARBA" id="ARBA00023136"/>
    </source>
</evidence>
<evidence type="ECO:0000256" key="3">
    <source>
        <dbReference type="ARBA" id="ARBA00007222"/>
    </source>
</evidence>